<evidence type="ECO:0000256" key="2">
    <source>
        <dbReference type="ARBA" id="ARBA00008814"/>
    </source>
</evidence>
<feature type="signal peptide" evidence="6">
    <location>
        <begin position="1"/>
        <end position="27"/>
    </location>
</feature>
<reference evidence="8 9" key="1">
    <citation type="journal article" date="2018" name="Nat. Biotechnol.">
        <title>A standardized bacterial taxonomy based on genome phylogeny substantially revises the tree of life.</title>
        <authorList>
            <person name="Parks D.H."/>
            <person name="Chuvochina M."/>
            <person name="Waite D.W."/>
            <person name="Rinke C."/>
            <person name="Skarshewski A."/>
            <person name="Chaumeil P.A."/>
            <person name="Hugenholtz P."/>
        </authorList>
    </citation>
    <scope>NUCLEOTIDE SEQUENCE [LARGE SCALE GENOMIC DNA]</scope>
    <source>
        <strain evidence="8">UBA9169</strain>
    </source>
</reference>
<dbReference type="PANTHER" id="PTHR30532">
    <property type="entry name" value="IRON III DICITRATE-BINDING PERIPLASMIC PROTEIN"/>
    <property type="match status" value="1"/>
</dbReference>
<dbReference type="CDD" id="cd01140">
    <property type="entry name" value="FatB"/>
    <property type="match status" value="1"/>
</dbReference>
<dbReference type="Proteomes" id="UP000264719">
    <property type="component" value="Unassembled WGS sequence"/>
</dbReference>
<dbReference type="EMBL" id="DMVW01000042">
    <property type="protein sequence ID" value="HAR50983.1"/>
    <property type="molecule type" value="Genomic_DNA"/>
</dbReference>
<dbReference type="Pfam" id="PF01497">
    <property type="entry name" value="Peripla_BP_2"/>
    <property type="match status" value="1"/>
</dbReference>
<dbReference type="PROSITE" id="PS50983">
    <property type="entry name" value="FE_B12_PBP"/>
    <property type="match status" value="1"/>
</dbReference>
<evidence type="ECO:0000313" key="9">
    <source>
        <dbReference type="Proteomes" id="UP000264719"/>
    </source>
</evidence>
<accession>A0A348W8X1</accession>
<dbReference type="InterPro" id="IPR002491">
    <property type="entry name" value="ABC_transptr_periplasmic_BD"/>
</dbReference>
<evidence type="ECO:0000256" key="4">
    <source>
        <dbReference type="ARBA" id="ARBA00022496"/>
    </source>
</evidence>
<keyword evidence="4" id="KW-0408">Iron</keyword>
<dbReference type="AlphaFoldDB" id="A0A348W8X1"/>
<dbReference type="SUPFAM" id="SSF53807">
    <property type="entry name" value="Helical backbone' metal receptor"/>
    <property type="match status" value="1"/>
</dbReference>
<dbReference type="InterPro" id="IPR051313">
    <property type="entry name" value="Bact_iron-sidero_bind"/>
</dbReference>
<feature type="chain" id="PRO_5016583386" evidence="6">
    <location>
        <begin position="28"/>
        <end position="307"/>
    </location>
</feature>
<feature type="domain" description="Fe/B12 periplasmic-binding" evidence="7">
    <location>
        <begin position="47"/>
        <end position="307"/>
    </location>
</feature>
<dbReference type="InterPro" id="IPR033870">
    <property type="entry name" value="FatB"/>
</dbReference>
<dbReference type="GO" id="GO:0030288">
    <property type="term" value="C:outer membrane-bounded periplasmic space"/>
    <property type="evidence" value="ECO:0007669"/>
    <property type="project" value="TreeGrafter"/>
</dbReference>
<evidence type="ECO:0000256" key="1">
    <source>
        <dbReference type="ARBA" id="ARBA00004196"/>
    </source>
</evidence>
<comment type="subcellular location">
    <subcellularLocation>
        <location evidence="1">Cell envelope</location>
    </subcellularLocation>
</comment>
<comment type="caution">
    <text evidence="8">The sequence shown here is derived from an EMBL/GenBank/DDBJ whole genome shotgun (WGS) entry which is preliminary data.</text>
</comment>
<sequence>MRLIPSSVLALAPALALAVALPMAAQADPVTVETATGPVEVSGATTPLVVYDVTAIDTLEALGVEMNGVPEKLFLPYLADVAEAAAPVGTLFEPDFEALARMAPGLIIAGGRSSPQREALSAFAPTIDMTIWGMDVTAQAKARLAAYGALFDREAEAEALAQDLDARIAEAKAAVAGKGRGLILLTNGGKISAYGRNSRFGWLHEELGLPEAYPEVKAETHGEAVSFEFIAQIDPDWILVVDRGAAIDAGGEAARATLDNPLVARTTAAKQDQILYLDAGALYIGGGGVQSLTVILDQIIAGFGAKG</sequence>
<evidence type="ECO:0000313" key="8">
    <source>
        <dbReference type="EMBL" id="HAR50983.1"/>
    </source>
</evidence>
<keyword evidence="3" id="KW-0813">Transport</keyword>
<proteinExistence type="inferred from homology"/>
<name>A0A348W8X1_9RHOB</name>
<dbReference type="Gene3D" id="3.40.50.1980">
    <property type="entry name" value="Nitrogenase molybdenum iron protein domain"/>
    <property type="match status" value="2"/>
</dbReference>
<protein>
    <submittedName>
        <fullName evidence="8">Iron ABC transporter substrate-binding protein</fullName>
    </submittedName>
</protein>
<keyword evidence="4" id="KW-0410">Iron transport</keyword>
<keyword evidence="4" id="KW-0406">Ion transport</keyword>
<evidence type="ECO:0000256" key="5">
    <source>
        <dbReference type="ARBA" id="ARBA00022729"/>
    </source>
</evidence>
<organism evidence="8 9">
    <name type="scientific">Roseovarius nubinhibens</name>
    <dbReference type="NCBI Taxonomy" id="314263"/>
    <lineage>
        <taxon>Bacteria</taxon>
        <taxon>Pseudomonadati</taxon>
        <taxon>Pseudomonadota</taxon>
        <taxon>Alphaproteobacteria</taxon>
        <taxon>Rhodobacterales</taxon>
        <taxon>Roseobacteraceae</taxon>
        <taxon>Roseovarius</taxon>
    </lineage>
</organism>
<dbReference type="GO" id="GO:1901678">
    <property type="term" value="P:iron coordination entity transport"/>
    <property type="evidence" value="ECO:0007669"/>
    <property type="project" value="UniProtKB-ARBA"/>
</dbReference>
<keyword evidence="5 6" id="KW-0732">Signal</keyword>
<comment type="similarity">
    <text evidence="2">Belongs to the bacterial solute-binding protein 8 family.</text>
</comment>
<evidence type="ECO:0000256" key="6">
    <source>
        <dbReference type="SAM" id="SignalP"/>
    </source>
</evidence>
<gene>
    <name evidence="8" type="ORF">DCS45_03765</name>
</gene>
<evidence type="ECO:0000259" key="7">
    <source>
        <dbReference type="PROSITE" id="PS50983"/>
    </source>
</evidence>
<dbReference type="RefSeq" id="WP_339853331.1">
    <property type="nucleotide sequence ID" value="NZ_CAXAXR010000004.1"/>
</dbReference>
<dbReference type="PANTHER" id="PTHR30532:SF28">
    <property type="entry name" value="PETROBACTIN-BINDING PROTEIN YCLQ"/>
    <property type="match status" value="1"/>
</dbReference>
<evidence type="ECO:0000256" key="3">
    <source>
        <dbReference type="ARBA" id="ARBA00022448"/>
    </source>
</evidence>